<keyword evidence="2 10" id="KW-0547">Nucleotide-binding</keyword>
<dbReference type="CDD" id="cd17932">
    <property type="entry name" value="DEXQc_UvrD"/>
    <property type="match status" value="1"/>
</dbReference>
<evidence type="ECO:0000313" key="13">
    <source>
        <dbReference type="EMBL" id="MCG2589810.1"/>
    </source>
</evidence>
<evidence type="ECO:0000256" key="3">
    <source>
        <dbReference type="ARBA" id="ARBA00022801"/>
    </source>
</evidence>
<feature type="domain" description="UvrD-like helicase C-terminal" evidence="12">
    <location>
        <begin position="307"/>
        <end position="570"/>
    </location>
</feature>
<dbReference type="Gene3D" id="3.40.50.300">
    <property type="entry name" value="P-loop containing nucleotide triphosphate hydrolases"/>
    <property type="match status" value="2"/>
</dbReference>
<dbReference type="SUPFAM" id="SSF52540">
    <property type="entry name" value="P-loop containing nucleoside triphosphate hydrolases"/>
    <property type="match status" value="1"/>
</dbReference>
<comment type="catalytic activity">
    <reaction evidence="9">
        <text>ATP + H2O = ADP + phosphate + H(+)</text>
        <dbReference type="Rhea" id="RHEA:13065"/>
        <dbReference type="ChEBI" id="CHEBI:15377"/>
        <dbReference type="ChEBI" id="CHEBI:15378"/>
        <dbReference type="ChEBI" id="CHEBI:30616"/>
        <dbReference type="ChEBI" id="CHEBI:43474"/>
        <dbReference type="ChEBI" id="CHEBI:456216"/>
        <dbReference type="EC" id="5.6.2.4"/>
    </reaction>
</comment>
<evidence type="ECO:0000313" key="14">
    <source>
        <dbReference type="Proteomes" id="UP001165366"/>
    </source>
</evidence>
<dbReference type="Proteomes" id="UP001165366">
    <property type="component" value="Unassembled WGS sequence"/>
</dbReference>
<dbReference type="PROSITE" id="PS51217">
    <property type="entry name" value="UVRD_HELICASE_CTER"/>
    <property type="match status" value="1"/>
</dbReference>
<comment type="similarity">
    <text evidence="1">Belongs to the helicase family. UvrD subfamily.</text>
</comment>
<reference evidence="13" key="2">
    <citation type="submission" date="2024-05" db="EMBL/GenBank/DDBJ databases">
        <title>Rhodohalobacter halophilus gen. nov., sp. nov., a moderately halophilic member of the family Balneolaceae.</title>
        <authorList>
            <person name="Xia J."/>
        </authorList>
    </citation>
    <scope>NUCLEOTIDE SEQUENCE</scope>
    <source>
        <strain evidence="13">WB101</strain>
    </source>
</reference>
<dbReference type="InterPro" id="IPR014016">
    <property type="entry name" value="UvrD-like_ATP-bd"/>
</dbReference>
<feature type="domain" description="UvrD-like helicase ATP-binding" evidence="11">
    <location>
        <begin position="22"/>
        <end position="306"/>
    </location>
</feature>
<evidence type="ECO:0000256" key="6">
    <source>
        <dbReference type="ARBA" id="ARBA00023235"/>
    </source>
</evidence>
<sequence>MKKFVLSQEDITPAEYSIQYEDLLNEAQLEAVMFDEGSALIVAGAGTGKTRTLVYRVARLVESGVDPTQILLLTFTRRAASEMLRRASQILDERCQRVEGGTFHHYCSKILHRYAEKIGYPEQFTIIDAGDAMDTVNLVRSQVDIPTQKKRFPKKSTLYNIFSTSVNKQMTVRDVIEQQYPQFVNYTETIELLADKYAAYKEQNFVMDFDDLLVKTRDLLRDQQEVRKKVAAQHKHVLVDEYQDTNALQAELTQLFSSIHNNVMAVGDDAQSIYSFRGADHKNMMRYPELFEDTKIIKLEENYRSTQRILDVANRVLKQAGEKFEKELYTVKEKGDMPGLVKAANMNDQSRFLTQMILNLREQGHELNEIACLFRNGRDSFDLEVMLNKKNIPYIKYGGQKFTEAAHVKDVLAHLRVLVNPKDTISWNRVLMLIDGIGPKTAEELFSWAQTGGNPYRPDQAPNTSDRYLTQLKALGNLFSELKKLDGSVPEQLQTVVDYYAKFCKKRFDDHPKRMKDLETFVDISGTYRSLEKMIEEVALDPIEATAIDTETTEKDEPPLILSTIHSAKGLEWHTVFLIQCLDGILPSGYAIDDEEQIDEEVRLLYVAVTRAKEQLFITYPALFQSRYGDYFTNPSRFIEDIEKDYLEPWLLVEESEEEQKQLEE</sequence>
<dbReference type="PANTHER" id="PTHR11070:SF3">
    <property type="entry name" value="DNA 3'-5' HELICASE"/>
    <property type="match status" value="1"/>
</dbReference>
<dbReference type="InterPro" id="IPR027417">
    <property type="entry name" value="P-loop_NTPase"/>
</dbReference>
<evidence type="ECO:0000259" key="12">
    <source>
        <dbReference type="PROSITE" id="PS51217"/>
    </source>
</evidence>
<evidence type="ECO:0000259" key="11">
    <source>
        <dbReference type="PROSITE" id="PS51198"/>
    </source>
</evidence>
<comment type="catalytic activity">
    <reaction evidence="7">
        <text>Couples ATP hydrolysis with the unwinding of duplex DNA by translocating in the 3'-5' direction.</text>
        <dbReference type="EC" id="5.6.2.4"/>
    </reaction>
</comment>
<organism evidence="13 14">
    <name type="scientific">Rhodohalobacter sulfatireducens</name>
    <dbReference type="NCBI Taxonomy" id="2911366"/>
    <lineage>
        <taxon>Bacteria</taxon>
        <taxon>Pseudomonadati</taxon>
        <taxon>Balneolota</taxon>
        <taxon>Balneolia</taxon>
        <taxon>Balneolales</taxon>
        <taxon>Balneolaceae</taxon>
        <taxon>Rhodohalobacter</taxon>
    </lineage>
</organism>
<dbReference type="PROSITE" id="PS51198">
    <property type="entry name" value="UVRD_HELICASE_ATP_BIND"/>
    <property type="match status" value="1"/>
</dbReference>
<reference evidence="13" key="1">
    <citation type="submission" date="2022-01" db="EMBL/GenBank/DDBJ databases">
        <authorList>
            <person name="Wang Y."/>
        </authorList>
    </citation>
    <scope>NUCLEOTIDE SEQUENCE</scope>
    <source>
        <strain evidence="13">WB101</strain>
    </source>
</reference>
<dbReference type="Gene3D" id="1.10.486.10">
    <property type="entry name" value="PCRA, domain 4"/>
    <property type="match status" value="1"/>
</dbReference>
<dbReference type="EC" id="5.6.2.4" evidence="8"/>
<evidence type="ECO:0000256" key="2">
    <source>
        <dbReference type="ARBA" id="ARBA00022741"/>
    </source>
</evidence>
<dbReference type="Gene3D" id="1.10.10.160">
    <property type="match status" value="1"/>
</dbReference>
<dbReference type="InterPro" id="IPR000212">
    <property type="entry name" value="DNA_helicase_UvrD/REP"/>
</dbReference>
<name>A0ABS9KG32_9BACT</name>
<evidence type="ECO:0000256" key="1">
    <source>
        <dbReference type="ARBA" id="ARBA00009922"/>
    </source>
</evidence>
<accession>A0ABS9KG32</accession>
<feature type="binding site" evidence="10">
    <location>
        <begin position="43"/>
        <end position="50"/>
    </location>
    <ligand>
        <name>ATP</name>
        <dbReference type="ChEBI" id="CHEBI:30616"/>
    </ligand>
</feature>
<keyword evidence="4 10" id="KW-0347">Helicase</keyword>
<dbReference type="Pfam" id="PF00580">
    <property type="entry name" value="UvrD-helicase"/>
    <property type="match status" value="1"/>
</dbReference>
<dbReference type="InterPro" id="IPR013986">
    <property type="entry name" value="DExx_box_DNA_helicase_dom_sf"/>
</dbReference>
<dbReference type="EMBL" id="JAKLWS010000021">
    <property type="protein sequence ID" value="MCG2589810.1"/>
    <property type="molecule type" value="Genomic_DNA"/>
</dbReference>
<gene>
    <name evidence="13" type="ORF">L6773_14615</name>
</gene>
<proteinExistence type="inferred from homology"/>
<evidence type="ECO:0000256" key="4">
    <source>
        <dbReference type="ARBA" id="ARBA00022806"/>
    </source>
</evidence>
<keyword evidence="3 10" id="KW-0378">Hydrolase</keyword>
<comment type="caution">
    <text evidence="13">The sequence shown here is derived from an EMBL/GenBank/DDBJ whole genome shotgun (WGS) entry which is preliminary data.</text>
</comment>
<evidence type="ECO:0000256" key="8">
    <source>
        <dbReference type="ARBA" id="ARBA00034808"/>
    </source>
</evidence>
<dbReference type="Pfam" id="PF13361">
    <property type="entry name" value="UvrD_C"/>
    <property type="match status" value="1"/>
</dbReference>
<evidence type="ECO:0000256" key="9">
    <source>
        <dbReference type="ARBA" id="ARBA00048988"/>
    </source>
</evidence>
<keyword evidence="5 10" id="KW-0067">ATP-binding</keyword>
<dbReference type="PANTHER" id="PTHR11070">
    <property type="entry name" value="UVRD / RECB / PCRA DNA HELICASE FAMILY MEMBER"/>
    <property type="match status" value="1"/>
</dbReference>
<keyword evidence="6" id="KW-0413">Isomerase</keyword>
<evidence type="ECO:0000256" key="7">
    <source>
        <dbReference type="ARBA" id="ARBA00034617"/>
    </source>
</evidence>
<keyword evidence="14" id="KW-1185">Reference proteome</keyword>
<dbReference type="GO" id="GO:0004386">
    <property type="term" value="F:helicase activity"/>
    <property type="evidence" value="ECO:0007669"/>
    <property type="project" value="UniProtKB-KW"/>
</dbReference>
<evidence type="ECO:0000256" key="10">
    <source>
        <dbReference type="PROSITE-ProRule" id="PRU00560"/>
    </source>
</evidence>
<evidence type="ECO:0000256" key="5">
    <source>
        <dbReference type="ARBA" id="ARBA00022840"/>
    </source>
</evidence>
<dbReference type="RefSeq" id="WP_237855169.1">
    <property type="nucleotide sequence ID" value="NZ_JAKLWS010000021.1"/>
</dbReference>
<protein>
    <recommendedName>
        <fullName evidence="8">DNA 3'-5' helicase</fullName>
        <ecNumber evidence="8">5.6.2.4</ecNumber>
    </recommendedName>
</protein>
<dbReference type="InterPro" id="IPR014017">
    <property type="entry name" value="DNA_helicase_UvrD-like_C"/>
</dbReference>